<comment type="caution">
    <text evidence="1">The sequence shown here is derived from an EMBL/GenBank/DDBJ whole genome shotgun (WGS) entry which is preliminary data.</text>
</comment>
<keyword evidence="2" id="KW-1185">Reference proteome</keyword>
<evidence type="ECO:0000313" key="2">
    <source>
        <dbReference type="Proteomes" id="UP000651050"/>
    </source>
</evidence>
<organism evidence="1 2">
    <name type="scientific">Caenimonas aquaedulcis</name>
    <dbReference type="NCBI Taxonomy" id="2793270"/>
    <lineage>
        <taxon>Bacteria</taxon>
        <taxon>Pseudomonadati</taxon>
        <taxon>Pseudomonadota</taxon>
        <taxon>Betaproteobacteria</taxon>
        <taxon>Burkholderiales</taxon>
        <taxon>Comamonadaceae</taxon>
        <taxon>Caenimonas</taxon>
    </lineage>
</organism>
<proteinExistence type="predicted"/>
<reference evidence="1" key="1">
    <citation type="submission" date="2020-11" db="EMBL/GenBank/DDBJ databases">
        <title>Bacterial whole genome sequence for Caenimonas sp. DR4.4.</title>
        <authorList>
            <person name="Le V."/>
            <person name="Ko S.-R."/>
            <person name="Ahn C.-Y."/>
            <person name="Oh H.-M."/>
        </authorList>
    </citation>
    <scope>NUCLEOTIDE SEQUENCE</scope>
    <source>
        <strain evidence="1">DR4.4</strain>
    </source>
</reference>
<dbReference type="Proteomes" id="UP000651050">
    <property type="component" value="Unassembled WGS sequence"/>
</dbReference>
<evidence type="ECO:0000313" key="1">
    <source>
        <dbReference type="EMBL" id="MBG9387954.1"/>
    </source>
</evidence>
<dbReference type="RefSeq" id="WP_196985837.1">
    <property type="nucleotide sequence ID" value="NZ_JADWYS010000001.1"/>
</dbReference>
<sequence length="120" mass="12863">MNTGATMTDTQAATAAEDAALAQAAATLSQACTALWTATLSLMTAFMHQPAPAHRYLMARKIAANFALLQDQPCFTHKARESFARLATHWGKKADRLSPKQDKPSGGFGALRPAWLSGLF</sequence>
<dbReference type="EMBL" id="JADWYS010000001">
    <property type="protein sequence ID" value="MBG9387954.1"/>
    <property type="molecule type" value="Genomic_DNA"/>
</dbReference>
<dbReference type="AlphaFoldDB" id="A0A931H3J2"/>
<name>A0A931H3J2_9BURK</name>
<accession>A0A931H3J2</accession>
<gene>
    <name evidence="1" type="ORF">I5803_07980</name>
</gene>
<protein>
    <submittedName>
        <fullName evidence="1">Uncharacterized protein</fullName>
    </submittedName>
</protein>